<proteinExistence type="predicted"/>
<dbReference type="AlphaFoldDB" id="A0ABD0JM24"/>
<name>A0ABD0JM24_9CAEN</name>
<evidence type="ECO:0000313" key="1">
    <source>
        <dbReference type="EMBL" id="KAK7475941.1"/>
    </source>
</evidence>
<comment type="caution">
    <text evidence="1">The sequence shown here is derived from an EMBL/GenBank/DDBJ whole genome shotgun (WGS) entry which is preliminary data.</text>
</comment>
<sequence>MFHGGVNRSSIRSTFAALPPNRTIPVKQKEESGLSLSDNCLSRTLIALTEYCPPCLISRLSVPALKAGLQRLVA</sequence>
<evidence type="ECO:0000313" key="2">
    <source>
        <dbReference type="Proteomes" id="UP001519460"/>
    </source>
</evidence>
<reference evidence="1 2" key="1">
    <citation type="journal article" date="2023" name="Sci. Data">
        <title>Genome assembly of the Korean intertidal mud-creeper Batillaria attramentaria.</title>
        <authorList>
            <person name="Patra A.K."/>
            <person name="Ho P.T."/>
            <person name="Jun S."/>
            <person name="Lee S.J."/>
            <person name="Kim Y."/>
            <person name="Won Y.J."/>
        </authorList>
    </citation>
    <scope>NUCLEOTIDE SEQUENCE [LARGE SCALE GENOMIC DNA]</scope>
    <source>
        <strain evidence="1">Wonlab-2016</strain>
    </source>
</reference>
<keyword evidence="2" id="KW-1185">Reference proteome</keyword>
<dbReference type="EMBL" id="JACVVK020000390">
    <property type="protein sequence ID" value="KAK7475941.1"/>
    <property type="molecule type" value="Genomic_DNA"/>
</dbReference>
<dbReference type="Proteomes" id="UP001519460">
    <property type="component" value="Unassembled WGS sequence"/>
</dbReference>
<protein>
    <submittedName>
        <fullName evidence="1">Uncharacterized protein</fullName>
    </submittedName>
</protein>
<accession>A0ABD0JM24</accession>
<organism evidence="1 2">
    <name type="scientific">Batillaria attramentaria</name>
    <dbReference type="NCBI Taxonomy" id="370345"/>
    <lineage>
        <taxon>Eukaryota</taxon>
        <taxon>Metazoa</taxon>
        <taxon>Spiralia</taxon>
        <taxon>Lophotrochozoa</taxon>
        <taxon>Mollusca</taxon>
        <taxon>Gastropoda</taxon>
        <taxon>Caenogastropoda</taxon>
        <taxon>Sorbeoconcha</taxon>
        <taxon>Cerithioidea</taxon>
        <taxon>Batillariidae</taxon>
        <taxon>Batillaria</taxon>
    </lineage>
</organism>
<gene>
    <name evidence="1" type="ORF">BaRGS_00032830</name>
</gene>